<sequence length="108" mass="12840">MKMIKGLENLPYEERLKELGLFSLEKRRLRGNLVTIFQYLKGGYKEDGDSLFTKNHMEKTRGNGYQLHGERFLLDIRQTIFFTARTINHWNNLPRDMVESPSLEVFKM</sequence>
<accession>A0ABC9YF68</accession>
<dbReference type="Proteomes" id="UP001623348">
    <property type="component" value="Unassembled WGS sequence"/>
</dbReference>
<reference evidence="1 2" key="1">
    <citation type="submission" date="2024-06" db="EMBL/GenBank/DDBJ databases">
        <title>The draft genome of Grus japonensis, version 3.</title>
        <authorList>
            <person name="Nabeshima K."/>
            <person name="Suzuki S."/>
            <person name="Onuma M."/>
        </authorList>
    </citation>
    <scope>NUCLEOTIDE SEQUENCE [LARGE SCALE GENOMIC DNA]</scope>
    <source>
        <strain evidence="1 2">451A</strain>
    </source>
</reference>
<name>A0ABC9YF68_GRUJA</name>
<dbReference type="AlphaFoldDB" id="A0ABC9YF68"/>
<proteinExistence type="predicted"/>
<protein>
    <submittedName>
        <fullName evidence="1">Uncharacterized protein</fullName>
    </submittedName>
</protein>
<keyword evidence="2" id="KW-1185">Reference proteome</keyword>
<comment type="caution">
    <text evidence="1">The sequence shown here is derived from an EMBL/GenBank/DDBJ whole genome shotgun (WGS) entry which is preliminary data.</text>
</comment>
<dbReference type="EMBL" id="BAAFJT010000277">
    <property type="protein sequence ID" value="GAB0208708.1"/>
    <property type="molecule type" value="Genomic_DNA"/>
</dbReference>
<evidence type="ECO:0000313" key="2">
    <source>
        <dbReference type="Proteomes" id="UP001623348"/>
    </source>
</evidence>
<gene>
    <name evidence="1" type="ORF">GRJ2_003336500</name>
</gene>
<organism evidence="1 2">
    <name type="scientific">Grus japonensis</name>
    <name type="common">Japanese crane</name>
    <name type="synonym">Red-crowned crane</name>
    <dbReference type="NCBI Taxonomy" id="30415"/>
    <lineage>
        <taxon>Eukaryota</taxon>
        <taxon>Metazoa</taxon>
        <taxon>Chordata</taxon>
        <taxon>Craniata</taxon>
        <taxon>Vertebrata</taxon>
        <taxon>Euteleostomi</taxon>
        <taxon>Archelosauria</taxon>
        <taxon>Archosauria</taxon>
        <taxon>Dinosauria</taxon>
        <taxon>Saurischia</taxon>
        <taxon>Theropoda</taxon>
        <taxon>Coelurosauria</taxon>
        <taxon>Aves</taxon>
        <taxon>Neognathae</taxon>
        <taxon>Neoaves</taxon>
        <taxon>Gruiformes</taxon>
        <taxon>Gruidae</taxon>
        <taxon>Grus</taxon>
    </lineage>
</organism>
<evidence type="ECO:0000313" key="1">
    <source>
        <dbReference type="EMBL" id="GAB0208708.1"/>
    </source>
</evidence>